<proteinExistence type="predicted"/>
<protein>
    <submittedName>
        <fullName evidence="2">Filamentous hemagglutinin N-terminal domain-containing protein</fullName>
    </submittedName>
</protein>
<dbReference type="AlphaFoldDB" id="A0A6M0RN42"/>
<gene>
    <name evidence="2" type="ORF">DXZ20_16105</name>
</gene>
<organism evidence="2 3">
    <name type="scientific">Adonisia turfae CCMR0081</name>
    <dbReference type="NCBI Taxonomy" id="2292702"/>
    <lineage>
        <taxon>Bacteria</taxon>
        <taxon>Bacillati</taxon>
        <taxon>Cyanobacteriota</taxon>
        <taxon>Adonisia</taxon>
        <taxon>Adonisia turfae</taxon>
    </lineage>
</organism>
<sequence>MFPNWQGWKKSAGLISATLVTHIVCQIALPNTVVAQIIPDPSLGSDSSEFNANRNRIQGGAVRNDTLLFHSFQEFNVPENERIQFSVDDDIESIFTRVTGSNRSEILGEIRIRNDGDANLFLINPNGVFIGPDAELDIEGSFVATTADGIEFGDFTFSAADGGNALPDGNLLVIRPSALLFNALPEPITVQSDLKLKNEMQLQLVGGDITLERLGRGDIELRTRGGIIEVLALDAPGRVSFVDGRLDVPDNISRANITLDDAEINVEGRGDGDINLYGDRITLQDSTLKAGLRGNRGTVDRQVGDIVVDATESISATESTIRSNIDSGTEGVRGNIRLHSDGDIRLLLTEINTEVKGTEITLPDESADVGSITLTALGDLIVDTSRIGSSINKIGSSTREGENPSGSVTVNAASLLMRTADGTSTSDQARISTSTNGNGDGGVVTINVGRLTMIGPGRSGSSGISSSSSSRATGDAGSVLITVTGPMLMTQRGKIETVIQGRSLLPRRGGNVVIRAESLRVLDNSAISARNTTVGEAGNIVITLDQALEVSGSSSINAFTRRFRDPDAAPDDIGGSIEINADTVSLSQQGKIEVSTEGENTAGRIDITANTVNISDQYILGETRTPSSGLFSRSLPTATGAGGDIIVTADLLRVQGNAVINTSTESDLRGGDIDITANRVQLLDGGQLVASTFDDGEAGSIEVTGLEQILIAGEDPSFGQQVDNAERLFGEGDIDNIRDAINREGANGLALNNSDNPAPSGIFTVTEGSGNAGSVILREASDRTLNILMRDRAAISARALNQGDAGDITVDISGDLSVANSDIRTDAVKSAGGFIDIGAGRLLIMDGATIGAQTSGPGDAGGIIIDIVGPLEISDSDIRTDAAEAAGGSINIGASTVLMTGDGDIRTNVASGAGNGGNIVVVAEVLIALDDSDILAFAQDGAGGNITLPIFFGQNFVPSSSGDGPNNLDLNGRVDVNASGQLSSGVITFPDVSFIENSLTELPDTLIDTESLVATSCIAQVAKSGGSLVVTGADGIPLQPGNRGIATIQTNTVRTLSNSATAASVEAESRTLGTPIAEPQAVYQLSDGRLVLSKDCEG</sequence>
<dbReference type="InterPro" id="IPR011050">
    <property type="entry name" value="Pectin_lyase_fold/virulence"/>
</dbReference>
<name>A0A6M0RN42_9CYAN</name>
<dbReference type="InterPro" id="IPR012334">
    <property type="entry name" value="Pectin_lyas_fold"/>
</dbReference>
<dbReference type="InterPro" id="IPR008638">
    <property type="entry name" value="FhaB/CdiA-like_TPS"/>
</dbReference>
<dbReference type="Gene3D" id="2.160.20.10">
    <property type="entry name" value="Single-stranded right-handed beta-helix, Pectin lyase-like"/>
    <property type="match status" value="3"/>
</dbReference>
<dbReference type="Proteomes" id="UP000481033">
    <property type="component" value="Unassembled WGS sequence"/>
</dbReference>
<dbReference type="SUPFAM" id="SSF51126">
    <property type="entry name" value="Pectin lyase-like"/>
    <property type="match status" value="3"/>
</dbReference>
<accession>A0A6M0RN42</accession>
<keyword evidence="3" id="KW-1185">Reference proteome</keyword>
<feature type="domain" description="Filamentous haemagglutinin FhaB/tRNA nuclease CdiA-like TPS" evidence="1">
    <location>
        <begin position="52"/>
        <end position="153"/>
    </location>
</feature>
<dbReference type="Pfam" id="PF05860">
    <property type="entry name" value="TPS"/>
    <property type="match status" value="1"/>
</dbReference>
<evidence type="ECO:0000259" key="1">
    <source>
        <dbReference type="SMART" id="SM00912"/>
    </source>
</evidence>
<dbReference type="NCBIfam" id="TIGR01901">
    <property type="entry name" value="adhes_NPXG"/>
    <property type="match status" value="1"/>
</dbReference>
<reference evidence="2 3" key="1">
    <citation type="journal article" date="2020" name="Microb. Ecol.">
        <title>Ecogenomics of the Marine Benthic Filamentous Cyanobacterium Adonisia.</title>
        <authorList>
            <person name="Walter J.M."/>
            <person name="Coutinho F.H."/>
            <person name="Leomil L."/>
            <person name="Hargreaves P.I."/>
            <person name="Campeao M.E."/>
            <person name="Vieira V.V."/>
            <person name="Silva B.S."/>
            <person name="Fistarol G.O."/>
            <person name="Salomon P.S."/>
            <person name="Sawabe T."/>
            <person name="Mino S."/>
            <person name="Hosokawa M."/>
            <person name="Miyashita H."/>
            <person name="Maruyama F."/>
            <person name="van Verk M.C."/>
            <person name="Dutilh B.E."/>
            <person name="Thompson C.C."/>
            <person name="Thompson F.L."/>
        </authorList>
    </citation>
    <scope>NUCLEOTIDE SEQUENCE [LARGE SCALE GENOMIC DNA]</scope>
    <source>
        <strain evidence="2 3">CCMR0081</strain>
    </source>
</reference>
<evidence type="ECO:0000313" key="3">
    <source>
        <dbReference type="Proteomes" id="UP000481033"/>
    </source>
</evidence>
<dbReference type="SMART" id="SM00912">
    <property type="entry name" value="Haemagg_act"/>
    <property type="match status" value="1"/>
</dbReference>
<dbReference type="RefSeq" id="WP_163699234.1">
    <property type="nucleotide sequence ID" value="NZ_QXHD01000004.1"/>
</dbReference>
<evidence type="ECO:0000313" key="2">
    <source>
        <dbReference type="EMBL" id="NEZ57173.1"/>
    </source>
</evidence>
<comment type="caution">
    <text evidence="2">The sequence shown here is derived from an EMBL/GenBank/DDBJ whole genome shotgun (WGS) entry which is preliminary data.</text>
</comment>
<dbReference type="EMBL" id="QXHD01000004">
    <property type="protein sequence ID" value="NEZ57173.1"/>
    <property type="molecule type" value="Genomic_DNA"/>
</dbReference>